<dbReference type="PANTHER" id="PTHR21240">
    <property type="entry name" value="2-AMINO-3-CARBOXYLMUCONATE-6-SEMIALDEHYDE DECARBOXYLASE"/>
    <property type="match status" value="1"/>
</dbReference>
<accession>A0ABW3CPS4</accession>
<sequence length="427" mass="47614">MDAQDMIMISVDDHVVEPPTMFDGHIPEKYRDRAPRVETTKDGSDVWTFNGQTIPNIGLNAVAGRPKEEYGIEPTAFDEIRPGTYDIHERIKDMSAGGILASMNFPSFPGFSGRVFSAADDKDLALAVLRAYNDWHIDEWAGTYPGRIIPMALPVLWDAEQCAKEVRRVAAKGCHSITFTENPATLGYPSFHSEYWDPLWQAVCDEDVVVSIHLGSSGQLAVTAPDAPIDVMITLQPMNVCQAAADLLWSRVIKKYPNIKFALSEGGTGWIPYFLDRLDRTYDMHHLWTGQDFGDKLPSEVFREHFLTCFISDPVGVQLRHLIGIDNIAWECDYPHSDSSWPTAPEELEAVAGDAAADDINKITHQNAMRWYSFDPFVAGRTKENATVAALRAEVEGHDVSTKSYDKGRFEKQVGIEMGKLAEQTTA</sequence>
<feature type="domain" description="Amidohydrolase-related" evidence="2">
    <location>
        <begin position="89"/>
        <end position="374"/>
    </location>
</feature>
<evidence type="ECO:0000313" key="3">
    <source>
        <dbReference type="EMBL" id="MFD0856529.1"/>
    </source>
</evidence>
<evidence type="ECO:0000256" key="1">
    <source>
        <dbReference type="ARBA" id="ARBA00023239"/>
    </source>
</evidence>
<dbReference type="Gene3D" id="3.20.20.140">
    <property type="entry name" value="Metal-dependent hydrolases"/>
    <property type="match status" value="1"/>
</dbReference>
<evidence type="ECO:0000313" key="4">
    <source>
        <dbReference type="Proteomes" id="UP001597083"/>
    </source>
</evidence>
<organism evidence="3 4">
    <name type="scientific">Actinomadura adrarensis</name>
    <dbReference type="NCBI Taxonomy" id="1819600"/>
    <lineage>
        <taxon>Bacteria</taxon>
        <taxon>Bacillati</taxon>
        <taxon>Actinomycetota</taxon>
        <taxon>Actinomycetes</taxon>
        <taxon>Streptosporangiales</taxon>
        <taxon>Thermomonosporaceae</taxon>
        <taxon>Actinomadura</taxon>
    </lineage>
</organism>
<dbReference type="Pfam" id="PF04909">
    <property type="entry name" value="Amidohydro_2"/>
    <property type="match status" value="1"/>
</dbReference>
<evidence type="ECO:0000259" key="2">
    <source>
        <dbReference type="Pfam" id="PF04909"/>
    </source>
</evidence>
<name>A0ABW3CPS4_9ACTN</name>
<proteinExistence type="predicted"/>
<keyword evidence="4" id="KW-1185">Reference proteome</keyword>
<dbReference type="SUPFAM" id="SSF51556">
    <property type="entry name" value="Metallo-dependent hydrolases"/>
    <property type="match status" value="1"/>
</dbReference>
<dbReference type="PANTHER" id="PTHR21240:SF28">
    <property type="entry name" value="ISO-OROTATE DECARBOXYLASE (EUROFUNG)"/>
    <property type="match status" value="1"/>
</dbReference>
<dbReference type="InterPro" id="IPR032465">
    <property type="entry name" value="ACMSD"/>
</dbReference>
<gene>
    <name evidence="3" type="ORF">ACFQ07_30100</name>
</gene>
<keyword evidence="1" id="KW-0456">Lyase</keyword>
<dbReference type="Proteomes" id="UP001597083">
    <property type="component" value="Unassembled WGS sequence"/>
</dbReference>
<dbReference type="EMBL" id="JBHTIR010004156">
    <property type="protein sequence ID" value="MFD0856529.1"/>
    <property type="molecule type" value="Genomic_DNA"/>
</dbReference>
<protein>
    <submittedName>
        <fullName evidence="3">Amidohydrolase family protein</fullName>
    </submittedName>
</protein>
<comment type="caution">
    <text evidence="3">The sequence shown here is derived from an EMBL/GenBank/DDBJ whole genome shotgun (WGS) entry which is preliminary data.</text>
</comment>
<dbReference type="InterPro" id="IPR032466">
    <property type="entry name" value="Metal_Hydrolase"/>
</dbReference>
<dbReference type="InterPro" id="IPR006680">
    <property type="entry name" value="Amidohydro-rel"/>
</dbReference>
<reference evidence="4" key="1">
    <citation type="journal article" date="2019" name="Int. J. Syst. Evol. Microbiol.">
        <title>The Global Catalogue of Microorganisms (GCM) 10K type strain sequencing project: providing services to taxonomists for standard genome sequencing and annotation.</title>
        <authorList>
            <consortium name="The Broad Institute Genomics Platform"/>
            <consortium name="The Broad Institute Genome Sequencing Center for Infectious Disease"/>
            <person name="Wu L."/>
            <person name="Ma J."/>
        </authorList>
    </citation>
    <scope>NUCLEOTIDE SEQUENCE [LARGE SCALE GENOMIC DNA]</scope>
    <source>
        <strain evidence="4">JCM 31696</strain>
    </source>
</reference>